<dbReference type="Pfam" id="PF05430">
    <property type="entry name" value="Methyltransf_30"/>
    <property type="match status" value="1"/>
</dbReference>
<evidence type="ECO:0000313" key="4">
    <source>
        <dbReference type="Proteomes" id="UP001193501"/>
    </source>
</evidence>
<feature type="region of interest" description="Disordered" evidence="1">
    <location>
        <begin position="209"/>
        <end position="238"/>
    </location>
</feature>
<proteinExistence type="predicted"/>
<dbReference type="EMBL" id="JAABNR010000005">
    <property type="protein sequence ID" value="NBZ87402.1"/>
    <property type="molecule type" value="Genomic_DNA"/>
</dbReference>
<dbReference type="GO" id="GO:0004808">
    <property type="term" value="F:tRNA (5-methylaminomethyl-2-thiouridylate)(34)-methyltransferase activity"/>
    <property type="evidence" value="ECO:0007669"/>
    <property type="project" value="InterPro"/>
</dbReference>
<reference evidence="3" key="1">
    <citation type="submission" date="2020-01" db="EMBL/GenBank/DDBJ databases">
        <authorList>
            <person name="Chen W.-M."/>
        </authorList>
    </citation>
    <scope>NUCLEOTIDE SEQUENCE</scope>
    <source>
        <strain evidence="3">CYK-10</strain>
    </source>
</reference>
<accession>A0AAE4Y7M2</accession>
<dbReference type="InterPro" id="IPR008471">
    <property type="entry name" value="MnmC-like_methylTransf"/>
</dbReference>
<sequence length="238" mass="25338">MTGREQAELSWRDGAIPVSTRFDDPYFSLAGGLEETFHVFLSGNDLPARLTPGFHVAELGFGTGLNLIALHLSAPGLPLRFTTFEGFPMTAPEMARAHRAFPQAAAVSAPLLDAWGQGARAFDFHGIAVTVLQGDVRQTLPAWGGRADAWFLDGFSPAKNPEMWGEDLMAQVASHTAPGGTFATYTAAGHVRRALSAAGFVVERRPGFGTKRHMSAGRMPGLAGPRAQSAEPPSDKLP</sequence>
<protein>
    <submittedName>
        <fullName evidence="3">tRNA (5-methylaminomethyl-2-thiouridine)(34)-methyltransferase MnmD</fullName>
    </submittedName>
</protein>
<dbReference type="RefSeq" id="WP_168774204.1">
    <property type="nucleotide sequence ID" value="NZ_JAABNR010000005.1"/>
</dbReference>
<evidence type="ECO:0000259" key="2">
    <source>
        <dbReference type="Pfam" id="PF05430"/>
    </source>
</evidence>
<dbReference type="InterPro" id="IPR047785">
    <property type="entry name" value="tRNA_MNMC2"/>
</dbReference>
<name>A0AAE4Y7M2_9RHOB</name>
<dbReference type="InterPro" id="IPR029063">
    <property type="entry name" value="SAM-dependent_MTases_sf"/>
</dbReference>
<dbReference type="PANTHER" id="PTHR39963">
    <property type="entry name" value="SLL0983 PROTEIN"/>
    <property type="match status" value="1"/>
</dbReference>
<feature type="domain" description="MnmC-like methyltransferase" evidence="2">
    <location>
        <begin position="117"/>
        <end position="219"/>
    </location>
</feature>
<dbReference type="Gene3D" id="3.40.50.150">
    <property type="entry name" value="Vaccinia Virus protein VP39"/>
    <property type="match status" value="1"/>
</dbReference>
<dbReference type="NCBIfam" id="NF033855">
    <property type="entry name" value="tRNA_MNMC2"/>
    <property type="match status" value="1"/>
</dbReference>
<evidence type="ECO:0000313" key="3">
    <source>
        <dbReference type="EMBL" id="NBZ87402.1"/>
    </source>
</evidence>
<dbReference type="GO" id="GO:0016645">
    <property type="term" value="F:oxidoreductase activity, acting on the CH-NH group of donors"/>
    <property type="evidence" value="ECO:0007669"/>
    <property type="project" value="InterPro"/>
</dbReference>
<dbReference type="PANTHER" id="PTHR39963:SF1">
    <property type="entry name" value="MNMC-LIKE METHYLTRANSFERASE DOMAIN-CONTAINING PROTEIN"/>
    <property type="match status" value="1"/>
</dbReference>
<evidence type="ECO:0000256" key="1">
    <source>
        <dbReference type="SAM" id="MobiDB-lite"/>
    </source>
</evidence>
<comment type="caution">
    <text evidence="3">The sequence shown here is derived from an EMBL/GenBank/DDBJ whole genome shotgun (WGS) entry which is preliminary data.</text>
</comment>
<organism evidence="3 4">
    <name type="scientific">Stagnihabitans tardus</name>
    <dbReference type="NCBI Taxonomy" id="2699202"/>
    <lineage>
        <taxon>Bacteria</taxon>
        <taxon>Pseudomonadati</taxon>
        <taxon>Pseudomonadota</taxon>
        <taxon>Alphaproteobacteria</taxon>
        <taxon>Rhodobacterales</taxon>
        <taxon>Paracoccaceae</taxon>
        <taxon>Stagnihabitans</taxon>
    </lineage>
</organism>
<dbReference type="AlphaFoldDB" id="A0AAE4Y7M2"/>
<keyword evidence="4" id="KW-1185">Reference proteome</keyword>
<gene>
    <name evidence="3" type="primary">mnmD</name>
    <name evidence="3" type="ORF">GV832_07400</name>
</gene>
<dbReference type="Proteomes" id="UP001193501">
    <property type="component" value="Unassembled WGS sequence"/>
</dbReference>
<dbReference type="SUPFAM" id="SSF53335">
    <property type="entry name" value="S-adenosyl-L-methionine-dependent methyltransferases"/>
    <property type="match status" value="1"/>
</dbReference>